<feature type="region of interest" description="Disordered" evidence="1">
    <location>
        <begin position="1689"/>
        <end position="1733"/>
    </location>
</feature>
<dbReference type="PROSITE" id="PS50003">
    <property type="entry name" value="PH_DOMAIN"/>
    <property type="match status" value="1"/>
</dbReference>
<dbReference type="PANTHER" id="PTHR45845:SF4">
    <property type="entry name" value="PLECKSTRIN HOMOLOGY DOMAIN CONTAINING, FAMILY G (WITH RHOGEF DOMAIN) MEMBER 4"/>
    <property type="match status" value="1"/>
</dbReference>
<dbReference type="InterPro" id="IPR011993">
    <property type="entry name" value="PH-like_dom_sf"/>
</dbReference>
<evidence type="ECO:0008006" key="6">
    <source>
        <dbReference type="Google" id="ProtNLM"/>
    </source>
</evidence>
<dbReference type="Gene3D" id="2.30.29.30">
    <property type="entry name" value="Pleckstrin-homology domain (PH domain)/Phosphotyrosine-binding domain (PTB)"/>
    <property type="match status" value="1"/>
</dbReference>
<feature type="domain" description="PH" evidence="2">
    <location>
        <begin position="1539"/>
        <end position="1644"/>
    </location>
</feature>
<proteinExistence type="predicted"/>
<feature type="compositionally biased region" description="Acidic residues" evidence="1">
    <location>
        <begin position="582"/>
        <end position="596"/>
    </location>
</feature>
<dbReference type="InterPro" id="IPR000219">
    <property type="entry name" value="DH_dom"/>
</dbReference>
<dbReference type="SUPFAM" id="SSF50729">
    <property type="entry name" value="PH domain-like"/>
    <property type="match status" value="1"/>
</dbReference>
<feature type="region of interest" description="Disordered" evidence="1">
    <location>
        <begin position="339"/>
        <end position="604"/>
    </location>
</feature>
<organism evidence="4 5">
    <name type="scientific">Crenichthys baileyi</name>
    <name type="common">White River springfish</name>
    <dbReference type="NCBI Taxonomy" id="28760"/>
    <lineage>
        <taxon>Eukaryota</taxon>
        <taxon>Metazoa</taxon>
        <taxon>Chordata</taxon>
        <taxon>Craniata</taxon>
        <taxon>Vertebrata</taxon>
        <taxon>Euteleostomi</taxon>
        <taxon>Actinopterygii</taxon>
        <taxon>Neopterygii</taxon>
        <taxon>Teleostei</taxon>
        <taxon>Neoteleostei</taxon>
        <taxon>Acanthomorphata</taxon>
        <taxon>Ovalentaria</taxon>
        <taxon>Atherinomorphae</taxon>
        <taxon>Cyprinodontiformes</taxon>
        <taxon>Goodeidae</taxon>
        <taxon>Crenichthys</taxon>
    </lineage>
</organism>
<dbReference type="Gene3D" id="1.20.58.60">
    <property type="match status" value="1"/>
</dbReference>
<sequence length="1733" mass="189118">MGSEAMEDCVQGALSSLYPPFESTAPPLLSQVFSVLESTYQHDSLRYLLDYFVPAKHLLHKLQQHACSQYLGCLFLHSGWPLCLGEKVVVQLSTLDWRLLRSNDFYLQVVPFSTRCPRLALKCLAPGGRTVQEILVPESQHPLVFTSEWLHCINKERVGGGLDTCLVSTCDGVVRLPWKEIVYPKFLHDPSEELGLVSNRLSSEGGDSLGGWGGSSSGDLDSWSWDEEEDDSLLPNSMNSDTAIRRRRSEDGLGRTARQPQMDGDYVELLEPRGGPDGGVDPKQRYLEMHGICKTRTLPLCRRGKAIKLRKGKAWGCAKTERSGSFRGAYCTKEKEVNPKDDLLPTKPPKSVEVTARGRQSYLSSTHDSDEGDKTGRRSNSLECRSLYADGPLKERRPGVGKERDSNGFPQPSRDGNQSKDSQSSDSLAVNEIYDLSRKSGHDVEGQSDHGSHSDSVFEDTDKPLSGDSDAVTPTSDAPERLFTRVSESKDTVNIQSKVRNSSKPKIPDGRVEEKTEDRACPRGKEVKTAGFRAPRRKRKGKGGKGRAKSGGKNQKGAKLQGKCPLPSPTAYSASTKLSVPEENESEETEKADEPDGVPTTVTKGKENTMIGSAVETDDGSLPVCNDQSGTSSFNHSTEEAVSSEACPDQINGVTTKEPTLLRDLDAELLQSGKLQLTGTVDRLGRALVFTDADTSQEGICSEKMTRILFCYHHITRPEAKEKGLTVLIDGRRSPASTPCISALKRFQVSVPGGLGSVLVLVEEQQESFPLALEGAEIHVVRGTGVLQQYVDRQQLPEELDGDFSHSHSDWLAFRLRLEKLTERCESALSLLGEALQSMEKEEMPNDIKAVPQSIDKHRQLMASVLADQRLTELQQRGGAWLAGLTNCSSGLAQRSPDCRAALASTSKVYDSVDDALHQLVRVSNRRGRDLEALGRLAGLVDKLEKCDKEIEQVQFQLEEYKDPPLSLSRLSLKQQKFRTFRETANELHSETLSVLSDLEGWCELNWAGLSNIQIRLPLVREKLRDMSHCLSDCWTTLDNTQRLLSTLTEATQWCDAVSSTPSSPTTSSSTCPLASLPPIPPSRFQDARSLALELGGGALLDLWTQTVERYQRTVAQVKPRLLHSERTQNQSQGKPKMPSGSNFWDLVGPDGEGDWGLGAAGGEGGLQSWGSLASLFRPQTCSTLKIGEDKGNKKEGTGGGNGGGAGGAGGGKFLQNLLNPVKKSPTEAPLPPKPPRKRHPSFDLQALLAPRKGTTTPKPESPVGGASRNSPMSWLGRKNLADPVITTSMAAAMPGWGAGGGGGGVLIRGVEVSSKEVVDHTGSPRQHVLLGRTERDMGADRTGSTAQSKLYLLWCRMLSSERQYVAVLKGVEETYLPLLELSDTPASIRGKGESLFPNWGSLSAFHSQNLLPAMEGALVQSLLQQDCFSKYREEFLQYSHYIRSKPDMDSPLVTQAADFFKSKLPQASPLSPLSFPYCLQAPIQRLEQYCEALEELGGLNLASDSALSVLRHAQRHGEDLRASDLIVGCPISVAERGDLVRQGELTVCGGPRRKRAGVRNVFLYQYAIIFTKQKSPSPGRTIYSYKHSIKTAEMGLTQSVGDEGVKFEIWVRQAPRTRDCITLQAQDREGRESWAHDIAHLLWTHAINNTELCLKESLCMGVSSKLLLDATGTPGSELDSICSLSDRVHSSCSDSSSVGSQKEGGSPASGRDPRSSSGSTSYSQSHSPSTAV</sequence>
<dbReference type="Proteomes" id="UP001311232">
    <property type="component" value="Unassembled WGS sequence"/>
</dbReference>
<comment type="caution">
    <text evidence="4">The sequence shown here is derived from an EMBL/GenBank/DDBJ whole genome shotgun (WGS) entry which is preliminary data.</text>
</comment>
<feature type="region of interest" description="Disordered" evidence="1">
    <location>
        <begin position="1122"/>
        <end position="1147"/>
    </location>
</feature>
<name>A0AAV9RAV9_9TELE</name>
<feature type="compositionally biased region" description="Basic and acidic residues" evidence="1">
    <location>
        <begin position="478"/>
        <end position="491"/>
    </location>
</feature>
<dbReference type="InterPro" id="IPR035899">
    <property type="entry name" value="DBL_dom_sf"/>
</dbReference>
<dbReference type="Pfam" id="PF22697">
    <property type="entry name" value="SOS1_NGEF_PH"/>
    <property type="match status" value="1"/>
</dbReference>
<accession>A0AAV9RAV9</accession>
<feature type="compositionally biased region" description="Basic residues" evidence="1">
    <location>
        <begin position="534"/>
        <end position="550"/>
    </location>
</feature>
<dbReference type="Pfam" id="PF00621">
    <property type="entry name" value="RhoGEF"/>
    <property type="match status" value="1"/>
</dbReference>
<feature type="compositionally biased region" description="Polar residues" evidence="1">
    <location>
        <begin position="492"/>
        <end position="504"/>
    </location>
</feature>
<dbReference type="PANTHER" id="PTHR45845">
    <property type="entry name" value="RHO GUANINE NUCLEOTIDE EXCHANGE FACTOR-RELATED"/>
    <property type="match status" value="1"/>
</dbReference>
<dbReference type="InterPro" id="IPR001849">
    <property type="entry name" value="PH_domain"/>
</dbReference>
<feature type="compositionally biased region" description="Gly residues" evidence="1">
    <location>
        <begin position="1198"/>
        <end position="1213"/>
    </location>
</feature>
<dbReference type="SMART" id="SM00233">
    <property type="entry name" value="PH"/>
    <property type="match status" value="1"/>
</dbReference>
<feature type="compositionally biased region" description="Basic and acidic residues" evidence="1">
    <location>
        <begin position="367"/>
        <end position="376"/>
    </location>
</feature>
<feature type="compositionally biased region" description="Basic and acidic residues" evidence="1">
    <location>
        <begin position="506"/>
        <end position="528"/>
    </location>
</feature>
<dbReference type="GO" id="GO:0005085">
    <property type="term" value="F:guanyl-nucleotide exchange factor activity"/>
    <property type="evidence" value="ECO:0007669"/>
    <property type="project" value="InterPro"/>
</dbReference>
<evidence type="ECO:0000256" key="1">
    <source>
        <dbReference type="SAM" id="MobiDB-lite"/>
    </source>
</evidence>
<protein>
    <recommendedName>
        <fullName evidence="6">Rho guanine nucleotide exchange factor 40</fullName>
    </recommendedName>
</protein>
<reference evidence="4 5" key="1">
    <citation type="submission" date="2021-06" db="EMBL/GenBank/DDBJ databases">
        <authorList>
            <person name="Palmer J.M."/>
        </authorList>
    </citation>
    <scope>NUCLEOTIDE SEQUENCE [LARGE SCALE GENOMIC DNA]</scope>
    <source>
        <strain evidence="4 5">MEX-2019</strain>
        <tissue evidence="4">Muscle</tissue>
    </source>
</reference>
<feature type="region of interest" description="Disordered" evidence="1">
    <location>
        <begin position="220"/>
        <end position="280"/>
    </location>
</feature>
<evidence type="ECO:0000259" key="2">
    <source>
        <dbReference type="PROSITE" id="PS50003"/>
    </source>
</evidence>
<feature type="compositionally biased region" description="Basic and acidic residues" evidence="1">
    <location>
        <begin position="435"/>
        <end position="453"/>
    </location>
</feature>
<feature type="compositionally biased region" description="Basic and acidic residues" evidence="1">
    <location>
        <begin position="1187"/>
        <end position="1197"/>
    </location>
</feature>
<feature type="region of interest" description="Disordered" evidence="1">
    <location>
        <begin position="1223"/>
        <end position="1242"/>
    </location>
</feature>
<feature type="compositionally biased region" description="Basic and acidic residues" evidence="1">
    <location>
        <begin position="392"/>
        <end position="406"/>
    </location>
</feature>
<dbReference type="PROSITE" id="PS50010">
    <property type="entry name" value="DH_2"/>
    <property type="match status" value="1"/>
</dbReference>
<gene>
    <name evidence="4" type="ORF">CRENBAI_001177</name>
</gene>
<keyword evidence="5" id="KW-1185">Reference proteome</keyword>
<evidence type="ECO:0000313" key="4">
    <source>
        <dbReference type="EMBL" id="KAK5606051.1"/>
    </source>
</evidence>
<dbReference type="InterPro" id="IPR052231">
    <property type="entry name" value="Rho_GEF_signaling-related"/>
</dbReference>
<dbReference type="SUPFAM" id="SSF48065">
    <property type="entry name" value="DBL homology domain (DH-domain)"/>
    <property type="match status" value="1"/>
</dbReference>
<feature type="compositionally biased region" description="Polar residues" evidence="1">
    <location>
        <begin position="408"/>
        <end position="428"/>
    </location>
</feature>
<evidence type="ECO:0000259" key="3">
    <source>
        <dbReference type="PROSITE" id="PS50010"/>
    </source>
</evidence>
<dbReference type="EMBL" id="JAHHUM010002116">
    <property type="protein sequence ID" value="KAK5606051.1"/>
    <property type="molecule type" value="Genomic_DNA"/>
</dbReference>
<dbReference type="InterPro" id="IPR055251">
    <property type="entry name" value="SOS1_NGEF_PH"/>
</dbReference>
<feature type="region of interest" description="Disordered" evidence="1">
    <location>
        <begin position="1248"/>
        <end position="1276"/>
    </location>
</feature>
<dbReference type="SUPFAM" id="SSF46966">
    <property type="entry name" value="Spectrin repeat"/>
    <property type="match status" value="1"/>
</dbReference>
<evidence type="ECO:0000313" key="5">
    <source>
        <dbReference type="Proteomes" id="UP001311232"/>
    </source>
</evidence>
<dbReference type="Gene3D" id="1.20.900.10">
    <property type="entry name" value="Dbl homology (DH) domain"/>
    <property type="match status" value="1"/>
</dbReference>
<feature type="region of interest" description="Disordered" evidence="1">
    <location>
        <begin position="1186"/>
        <end position="1217"/>
    </location>
</feature>
<feature type="domain" description="DH" evidence="3">
    <location>
        <begin position="1350"/>
        <end position="1497"/>
    </location>
</feature>